<dbReference type="AlphaFoldDB" id="A0A9X1JXY3"/>
<dbReference type="Proteomes" id="UP001138686">
    <property type="component" value="Unassembled WGS sequence"/>
</dbReference>
<evidence type="ECO:0000256" key="1">
    <source>
        <dbReference type="SAM" id="Phobius"/>
    </source>
</evidence>
<accession>A0A9X1JXY3</accession>
<name>A0A9X1JXY3_9FLAO</name>
<protein>
    <submittedName>
        <fullName evidence="2">Uncharacterized protein</fullName>
    </submittedName>
</protein>
<evidence type="ECO:0000313" key="3">
    <source>
        <dbReference type="Proteomes" id="UP001138686"/>
    </source>
</evidence>
<keyword evidence="1" id="KW-0472">Membrane</keyword>
<keyword evidence="1" id="KW-0812">Transmembrane</keyword>
<evidence type="ECO:0000313" key="2">
    <source>
        <dbReference type="EMBL" id="MBW2938613.1"/>
    </source>
</evidence>
<feature type="transmembrane region" description="Helical" evidence="1">
    <location>
        <begin position="45"/>
        <end position="66"/>
    </location>
</feature>
<comment type="caution">
    <text evidence="2">The sequence shown here is derived from an EMBL/GenBank/DDBJ whole genome shotgun (WGS) entry which is preliminary data.</text>
</comment>
<sequence>MTIQENIKETATLAKDYVSQEFEVAKLKTAYQITAMTSSIAKKTIMGLALTLAILFLSISGAFWLGSIFDNTALGFLLTGSFYLILLCILFFLRKHLENYVVRKVTKKYF</sequence>
<keyword evidence="3" id="KW-1185">Reference proteome</keyword>
<organism evidence="2 3">
    <name type="scientific">Halomarinibacterium sedimenti</name>
    <dbReference type="NCBI Taxonomy" id="2857106"/>
    <lineage>
        <taxon>Bacteria</taxon>
        <taxon>Pseudomonadati</taxon>
        <taxon>Bacteroidota</taxon>
        <taxon>Flavobacteriia</taxon>
        <taxon>Flavobacteriales</taxon>
        <taxon>Flavobacteriaceae</taxon>
        <taxon>Halomarinibacterium</taxon>
    </lineage>
</organism>
<gene>
    <name evidence="2" type="ORF">KXJ69_10880</name>
</gene>
<dbReference type="EMBL" id="JAHWDP010000004">
    <property type="protein sequence ID" value="MBW2938613.1"/>
    <property type="molecule type" value="Genomic_DNA"/>
</dbReference>
<dbReference type="RefSeq" id="WP_219053139.1">
    <property type="nucleotide sequence ID" value="NZ_JAHWDP010000004.1"/>
</dbReference>
<reference evidence="2" key="1">
    <citation type="submission" date="2021-07" db="EMBL/GenBank/DDBJ databases">
        <title>Aureisphaera sp. CAU 1614 isolated from sea sediment.</title>
        <authorList>
            <person name="Kim W."/>
        </authorList>
    </citation>
    <scope>NUCLEOTIDE SEQUENCE</scope>
    <source>
        <strain evidence="2">CAU 1614</strain>
    </source>
</reference>
<feature type="transmembrane region" description="Helical" evidence="1">
    <location>
        <begin position="72"/>
        <end position="93"/>
    </location>
</feature>
<keyword evidence="1" id="KW-1133">Transmembrane helix</keyword>
<proteinExistence type="predicted"/>